<dbReference type="Proteomes" id="UP000292858">
    <property type="component" value="Unassembled WGS sequence"/>
</dbReference>
<evidence type="ECO:0000256" key="2">
    <source>
        <dbReference type="ARBA" id="ARBA00007663"/>
    </source>
</evidence>
<evidence type="ECO:0000256" key="8">
    <source>
        <dbReference type="ARBA" id="ARBA00022741"/>
    </source>
</evidence>
<keyword evidence="9" id="KW-0067">ATP-binding</keyword>
<dbReference type="NCBIfam" id="TIGR00057">
    <property type="entry name" value="L-threonylcarbamoyladenylate synthase"/>
    <property type="match status" value="1"/>
</dbReference>
<dbReference type="OrthoDB" id="9814580at2"/>
<dbReference type="GO" id="GO:0005524">
    <property type="term" value="F:ATP binding"/>
    <property type="evidence" value="ECO:0007669"/>
    <property type="project" value="UniProtKB-KW"/>
</dbReference>
<dbReference type="GO" id="GO:0006450">
    <property type="term" value="P:regulation of translational fidelity"/>
    <property type="evidence" value="ECO:0007669"/>
    <property type="project" value="TreeGrafter"/>
</dbReference>
<dbReference type="InterPro" id="IPR006070">
    <property type="entry name" value="Sua5-like_dom"/>
</dbReference>
<evidence type="ECO:0000313" key="14">
    <source>
        <dbReference type="Proteomes" id="UP000292858"/>
    </source>
</evidence>
<dbReference type="RefSeq" id="WP_130840189.1">
    <property type="nucleotide sequence ID" value="NZ_SIJL01000002.1"/>
</dbReference>
<gene>
    <name evidence="13" type="ORF">ETP66_02175</name>
</gene>
<dbReference type="EC" id="2.7.7.87" evidence="3"/>
<evidence type="ECO:0000256" key="9">
    <source>
        <dbReference type="ARBA" id="ARBA00022840"/>
    </source>
</evidence>
<evidence type="ECO:0000256" key="3">
    <source>
        <dbReference type="ARBA" id="ARBA00012584"/>
    </source>
</evidence>
<evidence type="ECO:0000256" key="7">
    <source>
        <dbReference type="ARBA" id="ARBA00022695"/>
    </source>
</evidence>
<comment type="subcellular location">
    <subcellularLocation>
        <location evidence="1">Cytoplasm</location>
    </subcellularLocation>
</comment>
<evidence type="ECO:0000256" key="11">
    <source>
        <dbReference type="ARBA" id="ARBA00048366"/>
    </source>
</evidence>
<dbReference type="AlphaFoldDB" id="A0A4Q9B5W3"/>
<comment type="caution">
    <text evidence="13">The sequence shown here is derived from an EMBL/GenBank/DDBJ whole genome shotgun (WGS) entry which is preliminary data.</text>
</comment>
<dbReference type="GO" id="GO:0061710">
    <property type="term" value="F:L-threonylcarbamoyladenylate synthase"/>
    <property type="evidence" value="ECO:0007669"/>
    <property type="project" value="UniProtKB-EC"/>
</dbReference>
<sequence>MAEVYQKELAEAVAVLQRGGLVAFPTDTVWGVLARMEDEAACRRIYALKGREEKKPLQVLVADLEAALRLAELGPLEERFLRLAQAFWPGGLTVVVPGKGIPLWISPDGSVGLRMPAHEALREFLRRVGGHAAATSLNRSGEPPVRSEAEARGFAVDYVFPGEAGGLASSVVDLRTGEVLREGAIPREALLPYLRDA</sequence>
<dbReference type="GO" id="GO:0005737">
    <property type="term" value="C:cytoplasm"/>
    <property type="evidence" value="ECO:0007669"/>
    <property type="project" value="UniProtKB-SubCell"/>
</dbReference>
<keyword evidence="4" id="KW-0963">Cytoplasm</keyword>
<organism evidence="13 14">
    <name type="scientific">Thermus thermamylovorans</name>
    <dbReference type="NCBI Taxonomy" id="2509362"/>
    <lineage>
        <taxon>Bacteria</taxon>
        <taxon>Thermotogati</taxon>
        <taxon>Deinococcota</taxon>
        <taxon>Deinococci</taxon>
        <taxon>Thermales</taxon>
        <taxon>Thermaceae</taxon>
        <taxon>Thermus</taxon>
    </lineage>
</organism>
<accession>A0A4Q9B5W3</accession>
<comment type="catalytic activity">
    <reaction evidence="11">
        <text>L-threonine + hydrogencarbonate + ATP = L-threonylcarbamoyladenylate + diphosphate + H2O</text>
        <dbReference type="Rhea" id="RHEA:36407"/>
        <dbReference type="ChEBI" id="CHEBI:15377"/>
        <dbReference type="ChEBI" id="CHEBI:17544"/>
        <dbReference type="ChEBI" id="CHEBI:30616"/>
        <dbReference type="ChEBI" id="CHEBI:33019"/>
        <dbReference type="ChEBI" id="CHEBI:57926"/>
        <dbReference type="ChEBI" id="CHEBI:73682"/>
        <dbReference type="EC" id="2.7.7.87"/>
    </reaction>
</comment>
<dbReference type="PANTHER" id="PTHR17490">
    <property type="entry name" value="SUA5"/>
    <property type="match status" value="1"/>
</dbReference>
<proteinExistence type="inferred from homology"/>
<protein>
    <recommendedName>
        <fullName evidence="10">L-threonylcarbamoyladenylate synthase</fullName>
        <ecNumber evidence="3">2.7.7.87</ecNumber>
    </recommendedName>
    <alternativeName>
        <fullName evidence="10">L-threonylcarbamoyladenylate synthase</fullName>
    </alternativeName>
</protein>
<dbReference type="InterPro" id="IPR050156">
    <property type="entry name" value="TC-AMP_synthase_SUA5"/>
</dbReference>
<dbReference type="InterPro" id="IPR017945">
    <property type="entry name" value="DHBP_synth_RibB-like_a/b_dom"/>
</dbReference>
<keyword evidence="6" id="KW-0819">tRNA processing</keyword>
<name>A0A4Q9B5W3_9DEIN</name>
<evidence type="ECO:0000256" key="10">
    <source>
        <dbReference type="ARBA" id="ARBA00029774"/>
    </source>
</evidence>
<dbReference type="SUPFAM" id="SSF55821">
    <property type="entry name" value="YrdC/RibB"/>
    <property type="match status" value="1"/>
</dbReference>
<evidence type="ECO:0000313" key="13">
    <source>
        <dbReference type="EMBL" id="TBH21439.1"/>
    </source>
</evidence>
<keyword evidence="7" id="KW-0548">Nucleotidyltransferase</keyword>
<evidence type="ECO:0000256" key="6">
    <source>
        <dbReference type="ARBA" id="ARBA00022694"/>
    </source>
</evidence>
<dbReference type="Gene3D" id="3.90.870.10">
    <property type="entry name" value="DHBP synthase"/>
    <property type="match status" value="1"/>
</dbReference>
<dbReference type="EMBL" id="SIJL01000002">
    <property type="protein sequence ID" value="TBH21439.1"/>
    <property type="molecule type" value="Genomic_DNA"/>
</dbReference>
<evidence type="ECO:0000256" key="5">
    <source>
        <dbReference type="ARBA" id="ARBA00022679"/>
    </source>
</evidence>
<dbReference type="Pfam" id="PF01300">
    <property type="entry name" value="Sua5_yciO_yrdC"/>
    <property type="match status" value="1"/>
</dbReference>
<comment type="similarity">
    <text evidence="2">Belongs to the SUA5 family.</text>
</comment>
<keyword evidence="8" id="KW-0547">Nucleotide-binding</keyword>
<dbReference type="PANTHER" id="PTHR17490:SF16">
    <property type="entry name" value="THREONYLCARBAMOYL-AMP SYNTHASE"/>
    <property type="match status" value="1"/>
</dbReference>
<dbReference type="GO" id="GO:0003725">
    <property type="term" value="F:double-stranded RNA binding"/>
    <property type="evidence" value="ECO:0007669"/>
    <property type="project" value="InterPro"/>
</dbReference>
<keyword evidence="5" id="KW-0808">Transferase</keyword>
<reference evidence="13 14" key="1">
    <citation type="submission" date="2019-02" db="EMBL/GenBank/DDBJ databases">
        <title>Thermus sp. a novel from hot spring.</title>
        <authorList>
            <person name="Zhao Z."/>
        </authorList>
    </citation>
    <scope>NUCLEOTIDE SEQUENCE [LARGE SCALE GENOMIC DNA]</scope>
    <source>
        <strain evidence="13 14">CFH 72773T</strain>
    </source>
</reference>
<dbReference type="PROSITE" id="PS51163">
    <property type="entry name" value="YRDC"/>
    <property type="match status" value="1"/>
</dbReference>
<dbReference type="GO" id="GO:0008033">
    <property type="term" value="P:tRNA processing"/>
    <property type="evidence" value="ECO:0007669"/>
    <property type="project" value="UniProtKB-KW"/>
</dbReference>
<dbReference type="GO" id="GO:0000049">
    <property type="term" value="F:tRNA binding"/>
    <property type="evidence" value="ECO:0007669"/>
    <property type="project" value="TreeGrafter"/>
</dbReference>
<feature type="domain" description="YrdC-like" evidence="12">
    <location>
        <begin position="6"/>
        <end position="185"/>
    </location>
</feature>
<keyword evidence="14" id="KW-1185">Reference proteome</keyword>
<evidence type="ECO:0000256" key="1">
    <source>
        <dbReference type="ARBA" id="ARBA00004496"/>
    </source>
</evidence>
<evidence type="ECO:0000256" key="4">
    <source>
        <dbReference type="ARBA" id="ARBA00022490"/>
    </source>
</evidence>
<evidence type="ECO:0000259" key="12">
    <source>
        <dbReference type="PROSITE" id="PS51163"/>
    </source>
</evidence>